<keyword evidence="2" id="KW-1185">Reference proteome</keyword>
<sequence length="63" mass="7014">MSRTDEVFYSAEGLARRQERMAQARRAAAEAGGPELPDVTRLWYLEARTALSPTRTGLARMSS</sequence>
<reference evidence="1 2" key="1">
    <citation type="journal article" date="2019" name="Emerg. Microbes Infect.">
        <title>Comprehensive subspecies identification of 175 nontuberculous mycobacteria species based on 7547 genomic profiles.</title>
        <authorList>
            <person name="Matsumoto Y."/>
            <person name="Kinjo T."/>
            <person name="Motooka D."/>
            <person name="Nabeya D."/>
            <person name="Jung N."/>
            <person name="Uechi K."/>
            <person name="Horii T."/>
            <person name="Iida T."/>
            <person name="Fujita J."/>
            <person name="Nakamura S."/>
        </authorList>
    </citation>
    <scope>NUCLEOTIDE SEQUENCE [LARGE SCALE GENOMIC DNA]</scope>
    <source>
        <strain evidence="1 2">JCM 30395</strain>
    </source>
</reference>
<evidence type="ECO:0000313" key="1">
    <source>
        <dbReference type="EMBL" id="BBY59071.1"/>
    </source>
</evidence>
<name>A0A7I7SRS7_9MYCO</name>
<evidence type="ECO:0000313" key="2">
    <source>
        <dbReference type="Proteomes" id="UP000466445"/>
    </source>
</evidence>
<dbReference type="AlphaFoldDB" id="A0A7I7SRS7"/>
<dbReference type="KEGG" id="msar:MSAR_22070"/>
<gene>
    <name evidence="1" type="ORF">MSAR_22070</name>
</gene>
<dbReference type="Proteomes" id="UP000466445">
    <property type="component" value="Chromosome"/>
</dbReference>
<protein>
    <submittedName>
        <fullName evidence="1">Uncharacterized protein</fullName>
    </submittedName>
</protein>
<organism evidence="1 2">
    <name type="scientific">Mycolicibacterium sarraceniae</name>
    <dbReference type="NCBI Taxonomy" id="1534348"/>
    <lineage>
        <taxon>Bacteria</taxon>
        <taxon>Bacillati</taxon>
        <taxon>Actinomycetota</taxon>
        <taxon>Actinomycetes</taxon>
        <taxon>Mycobacteriales</taxon>
        <taxon>Mycobacteriaceae</taxon>
        <taxon>Mycolicibacterium</taxon>
    </lineage>
</organism>
<dbReference type="RefSeq" id="WP_163694284.1">
    <property type="nucleotide sequence ID" value="NZ_AP022595.1"/>
</dbReference>
<proteinExistence type="predicted"/>
<dbReference type="EMBL" id="AP022595">
    <property type="protein sequence ID" value="BBY59071.1"/>
    <property type="molecule type" value="Genomic_DNA"/>
</dbReference>
<accession>A0A7I7SRS7</accession>